<dbReference type="RefSeq" id="WP_128745833.1">
    <property type="nucleotide sequence ID" value="NZ_CP035281.1"/>
</dbReference>
<evidence type="ECO:0000313" key="15">
    <source>
        <dbReference type="EMBL" id="QAT43187.1"/>
    </source>
</evidence>
<feature type="active site" description="Proton donor" evidence="10 12">
    <location>
        <position position="174"/>
    </location>
</feature>
<dbReference type="PROSITE" id="PS01086">
    <property type="entry name" value="RIBUL_P_3_EPIMER_2"/>
    <property type="match status" value="1"/>
</dbReference>
<evidence type="ECO:0000256" key="2">
    <source>
        <dbReference type="ARBA" id="ARBA00001936"/>
    </source>
</evidence>
<evidence type="ECO:0000256" key="5">
    <source>
        <dbReference type="ARBA" id="ARBA00001954"/>
    </source>
</evidence>
<dbReference type="PROSITE" id="PS01085">
    <property type="entry name" value="RIBUL_P_3_EPIMER_1"/>
    <property type="match status" value="1"/>
</dbReference>
<feature type="binding site" evidence="10 14">
    <location>
        <position position="65"/>
    </location>
    <ligand>
        <name>substrate</name>
    </ligand>
</feature>
<comment type="pathway">
    <text evidence="10">Carbohydrate degradation.</text>
</comment>
<evidence type="ECO:0000256" key="12">
    <source>
        <dbReference type="PIRSR" id="PIRSR001461-1"/>
    </source>
</evidence>
<proteinExistence type="inferred from homology"/>
<evidence type="ECO:0000313" key="16">
    <source>
        <dbReference type="Proteomes" id="UP000287601"/>
    </source>
</evidence>
<dbReference type="GO" id="GO:0006098">
    <property type="term" value="P:pentose-phosphate shunt"/>
    <property type="evidence" value="ECO:0007669"/>
    <property type="project" value="UniProtKB-UniRule"/>
</dbReference>
<evidence type="ECO:0000256" key="10">
    <source>
        <dbReference type="HAMAP-Rule" id="MF_02227"/>
    </source>
</evidence>
<feature type="binding site" evidence="14">
    <location>
        <position position="176"/>
    </location>
    <ligand>
        <name>substrate</name>
    </ligand>
</feature>
<keyword evidence="13" id="KW-0862">Zinc</keyword>
<dbReference type="GO" id="GO:0005737">
    <property type="term" value="C:cytoplasm"/>
    <property type="evidence" value="ECO:0007669"/>
    <property type="project" value="UniProtKB-ARBA"/>
</dbReference>
<comment type="cofactor">
    <cofactor evidence="4">
        <name>Zn(2+)</name>
        <dbReference type="ChEBI" id="CHEBI:29105"/>
    </cofactor>
</comment>
<evidence type="ECO:0000256" key="7">
    <source>
        <dbReference type="ARBA" id="ARBA00013188"/>
    </source>
</evidence>
<evidence type="ECO:0000256" key="8">
    <source>
        <dbReference type="ARBA" id="ARBA00022723"/>
    </source>
</evidence>
<evidence type="ECO:0000256" key="3">
    <source>
        <dbReference type="ARBA" id="ARBA00001941"/>
    </source>
</evidence>
<dbReference type="PANTHER" id="PTHR11749">
    <property type="entry name" value="RIBULOSE-5-PHOSPHATE-3-EPIMERASE"/>
    <property type="match status" value="1"/>
</dbReference>
<dbReference type="AlphaFoldDB" id="A0A410PW85"/>
<organism evidence="15 16">
    <name type="scientific">Aminipila luticellarii</name>
    <dbReference type="NCBI Taxonomy" id="2507160"/>
    <lineage>
        <taxon>Bacteria</taxon>
        <taxon>Bacillati</taxon>
        <taxon>Bacillota</taxon>
        <taxon>Clostridia</taxon>
        <taxon>Peptostreptococcales</taxon>
        <taxon>Anaerovoracaceae</taxon>
        <taxon>Aminipila</taxon>
    </lineage>
</organism>
<comment type="cofactor">
    <cofactor evidence="3">
        <name>Co(2+)</name>
        <dbReference type="ChEBI" id="CHEBI:48828"/>
    </cofactor>
</comment>
<dbReference type="EMBL" id="CP035281">
    <property type="protein sequence ID" value="QAT43187.1"/>
    <property type="molecule type" value="Genomic_DNA"/>
</dbReference>
<accession>A0A410PW85</accession>
<comment type="cofactor">
    <cofactor evidence="5">
        <name>Fe(2+)</name>
        <dbReference type="ChEBI" id="CHEBI:29033"/>
    </cofactor>
</comment>
<comment type="cofactor">
    <cofactor evidence="10 13">
        <name>a divalent metal cation</name>
        <dbReference type="ChEBI" id="CHEBI:60240"/>
    </cofactor>
    <text evidence="10 13">Binds 1 divalent metal cation per subunit.</text>
</comment>
<dbReference type="InterPro" id="IPR000056">
    <property type="entry name" value="Ribul_P_3_epim-like"/>
</dbReference>
<dbReference type="GO" id="GO:0019323">
    <property type="term" value="P:pentose catabolic process"/>
    <property type="evidence" value="ECO:0007669"/>
    <property type="project" value="UniProtKB-UniRule"/>
</dbReference>
<dbReference type="KEGG" id="amij:EQM06_07995"/>
<dbReference type="SUPFAM" id="SSF51366">
    <property type="entry name" value="Ribulose-phoshate binding barrel"/>
    <property type="match status" value="1"/>
</dbReference>
<evidence type="ECO:0000256" key="14">
    <source>
        <dbReference type="PIRSR" id="PIRSR001461-3"/>
    </source>
</evidence>
<keyword evidence="10 11" id="KW-0119">Carbohydrate metabolism</keyword>
<evidence type="ECO:0000256" key="6">
    <source>
        <dbReference type="ARBA" id="ARBA00009541"/>
    </source>
</evidence>
<dbReference type="HAMAP" id="MF_02227">
    <property type="entry name" value="RPE"/>
    <property type="match status" value="1"/>
</dbReference>
<dbReference type="InterPro" id="IPR011060">
    <property type="entry name" value="RibuloseP-bd_barrel"/>
</dbReference>
<comment type="similarity">
    <text evidence="6 10 11">Belongs to the ribulose-phosphate 3-epimerase family.</text>
</comment>
<keyword evidence="9 10" id="KW-0413">Isomerase</keyword>
<dbReference type="InterPro" id="IPR026019">
    <property type="entry name" value="Ribul_P_3_epim"/>
</dbReference>
<evidence type="ECO:0000256" key="13">
    <source>
        <dbReference type="PIRSR" id="PIRSR001461-2"/>
    </source>
</evidence>
<dbReference type="NCBIfam" id="TIGR01163">
    <property type="entry name" value="rpe"/>
    <property type="match status" value="1"/>
</dbReference>
<dbReference type="EC" id="5.1.3.1" evidence="7 10"/>
<evidence type="ECO:0000256" key="11">
    <source>
        <dbReference type="PIRNR" id="PIRNR001461"/>
    </source>
</evidence>
<dbReference type="InterPro" id="IPR013785">
    <property type="entry name" value="Aldolase_TIM"/>
</dbReference>
<dbReference type="Proteomes" id="UP000287601">
    <property type="component" value="Chromosome"/>
</dbReference>
<dbReference type="CDD" id="cd00429">
    <property type="entry name" value="RPE"/>
    <property type="match status" value="1"/>
</dbReference>
<evidence type="ECO:0000256" key="1">
    <source>
        <dbReference type="ARBA" id="ARBA00001782"/>
    </source>
</evidence>
<dbReference type="GO" id="GO:0004750">
    <property type="term" value="F:D-ribulose-phosphate 3-epimerase activity"/>
    <property type="evidence" value="ECO:0007669"/>
    <property type="project" value="UniProtKB-UniRule"/>
</dbReference>
<keyword evidence="13" id="KW-0170">Cobalt</keyword>
<comment type="function">
    <text evidence="10">Catalyzes the reversible epimerization of D-ribulose 5-phosphate to D-xylulose 5-phosphate.</text>
</comment>
<comment type="cofactor">
    <cofactor evidence="2">
        <name>Mn(2+)</name>
        <dbReference type="ChEBI" id="CHEBI:29035"/>
    </cofactor>
</comment>
<evidence type="ECO:0000256" key="4">
    <source>
        <dbReference type="ARBA" id="ARBA00001947"/>
    </source>
</evidence>
<dbReference type="Gene3D" id="3.20.20.70">
    <property type="entry name" value="Aldolase class I"/>
    <property type="match status" value="1"/>
</dbReference>
<feature type="binding site" evidence="10 13">
    <location>
        <position position="32"/>
    </location>
    <ligand>
        <name>a divalent metal cation</name>
        <dbReference type="ChEBI" id="CHEBI:60240"/>
    </ligand>
</feature>
<dbReference type="NCBIfam" id="NF004076">
    <property type="entry name" value="PRK05581.1-4"/>
    <property type="match status" value="1"/>
</dbReference>
<gene>
    <name evidence="10" type="primary">rpe</name>
    <name evidence="15" type="ORF">EQM06_07995</name>
</gene>
<dbReference type="GO" id="GO:0046872">
    <property type="term" value="F:metal ion binding"/>
    <property type="evidence" value="ECO:0007669"/>
    <property type="project" value="UniProtKB-UniRule"/>
</dbReference>
<feature type="binding site" evidence="10 13">
    <location>
        <position position="34"/>
    </location>
    <ligand>
        <name>a divalent metal cation</name>
        <dbReference type="ChEBI" id="CHEBI:60240"/>
    </ligand>
</feature>
<sequence length="219" mass="23742">MVRLAPSILSADFSKLGEQVSLIEKAGAQVIHVDVMDGHFVPNISYGATVMKSLCGKTKLPFDVHLMIEHPDQYAEDFVTDQTEFIVVHQEACPHLHRTIQHIRSLGVKAGVAINPATSLSTLDFILEEVDLVLVMSVNPGFGGQKFIPSALAKVEALKQIKEMHGLGYEIEIDGGIGLDNVEEVIQAGVELVVAGSAVFGAPNIDARVKEFLNIFNRS</sequence>
<name>A0A410PW85_9FIRM</name>
<feature type="binding site" evidence="10 14">
    <location>
        <begin position="141"/>
        <end position="144"/>
    </location>
    <ligand>
        <name>substrate</name>
    </ligand>
</feature>
<comment type="catalytic activity">
    <reaction evidence="1 10 11">
        <text>D-ribulose 5-phosphate = D-xylulose 5-phosphate</text>
        <dbReference type="Rhea" id="RHEA:13677"/>
        <dbReference type="ChEBI" id="CHEBI:57737"/>
        <dbReference type="ChEBI" id="CHEBI:58121"/>
        <dbReference type="EC" id="5.1.3.1"/>
    </reaction>
</comment>
<dbReference type="Pfam" id="PF00834">
    <property type="entry name" value="Ribul_P_3_epim"/>
    <property type="match status" value="1"/>
</dbReference>
<reference evidence="15 16" key="1">
    <citation type="submission" date="2019-01" db="EMBL/GenBank/DDBJ databases">
        <title>Draft genomes of a novel of Aminipila strains.</title>
        <authorList>
            <person name="Ma S."/>
        </authorList>
    </citation>
    <scope>NUCLEOTIDE SEQUENCE [LARGE SCALE GENOMIC DNA]</scope>
    <source>
        <strain evidence="16">JN-39</strain>
    </source>
</reference>
<feature type="active site" description="Proton acceptor" evidence="10 12">
    <location>
        <position position="34"/>
    </location>
</feature>
<keyword evidence="13" id="KW-0464">Manganese</keyword>
<keyword evidence="16" id="KW-1185">Reference proteome</keyword>
<dbReference type="OrthoDB" id="1645589at2"/>
<feature type="binding site" evidence="10 13">
    <location>
        <position position="174"/>
    </location>
    <ligand>
        <name>a divalent metal cation</name>
        <dbReference type="ChEBI" id="CHEBI:60240"/>
    </ligand>
</feature>
<protein>
    <recommendedName>
        <fullName evidence="7 10">Ribulose-phosphate 3-epimerase</fullName>
        <ecNumber evidence="7 10">5.1.3.1</ecNumber>
    </recommendedName>
</protein>
<dbReference type="FunFam" id="3.20.20.70:FF:000004">
    <property type="entry name" value="Ribulose-phosphate 3-epimerase"/>
    <property type="match status" value="1"/>
</dbReference>
<feature type="binding site" evidence="10 13">
    <location>
        <position position="65"/>
    </location>
    <ligand>
        <name>a divalent metal cation</name>
        <dbReference type="ChEBI" id="CHEBI:60240"/>
    </ligand>
</feature>
<dbReference type="PIRSF" id="PIRSF001461">
    <property type="entry name" value="RPE"/>
    <property type="match status" value="1"/>
</dbReference>
<feature type="binding site" evidence="10 14">
    <location>
        <position position="7"/>
    </location>
    <ligand>
        <name>substrate</name>
    </ligand>
</feature>
<feature type="binding site" evidence="10 14">
    <location>
        <begin position="196"/>
        <end position="197"/>
    </location>
    <ligand>
        <name>substrate</name>
    </ligand>
</feature>
<keyword evidence="8 10" id="KW-0479">Metal-binding</keyword>
<feature type="binding site" evidence="10">
    <location>
        <begin position="174"/>
        <end position="176"/>
    </location>
    <ligand>
        <name>substrate</name>
    </ligand>
</feature>
<evidence type="ECO:0000256" key="9">
    <source>
        <dbReference type="ARBA" id="ARBA00023235"/>
    </source>
</evidence>